<feature type="non-terminal residue" evidence="1">
    <location>
        <position position="212"/>
    </location>
</feature>
<reference evidence="1" key="1">
    <citation type="journal article" date="2014" name="Front. Microbiol.">
        <title>High frequency of phylogenetically diverse reductive dehalogenase-homologous genes in deep subseafloor sedimentary metagenomes.</title>
        <authorList>
            <person name="Kawai M."/>
            <person name="Futagami T."/>
            <person name="Toyoda A."/>
            <person name="Takaki Y."/>
            <person name="Nishi S."/>
            <person name="Hori S."/>
            <person name="Arai W."/>
            <person name="Tsubouchi T."/>
            <person name="Morono Y."/>
            <person name="Uchiyama I."/>
            <person name="Ito T."/>
            <person name="Fujiyama A."/>
            <person name="Inagaki F."/>
            <person name="Takami H."/>
        </authorList>
    </citation>
    <scope>NUCLEOTIDE SEQUENCE</scope>
    <source>
        <strain evidence="1">Expedition CK06-06</strain>
    </source>
</reference>
<evidence type="ECO:0000313" key="1">
    <source>
        <dbReference type="EMBL" id="GAG54400.1"/>
    </source>
</evidence>
<organism evidence="1">
    <name type="scientific">marine sediment metagenome</name>
    <dbReference type="NCBI Taxonomy" id="412755"/>
    <lineage>
        <taxon>unclassified sequences</taxon>
        <taxon>metagenomes</taxon>
        <taxon>ecological metagenomes</taxon>
    </lineage>
</organism>
<dbReference type="EMBL" id="BART01005837">
    <property type="protein sequence ID" value="GAG54400.1"/>
    <property type="molecule type" value="Genomic_DNA"/>
</dbReference>
<name>X0YEY3_9ZZZZ</name>
<dbReference type="AlphaFoldDB" id="X0YEY3"/>
<gene>
    <name evidence="1" type="ORF">S01H4_13232</name>
</gene>
<accession>X0YEY3</accession>
<proteinExistence type="predicted"/>
<protein>
    <submittedName>
        <fullName evidence="1">Uncharacterized protein</fullName>
    </submittedName>
</protein>
<sequence>MVPGDYNLWTTNCGHYVFNYVNRLEDASFYNPDTGEFFNYGFATNTITELEEDHNNGTVAAQINGWSLVRSGVHQLFGAAIQTVNTPEGDALTTLVATEAQVNSRNSENHAPKVGIDTVLFTGQGDDDAGIGSDQYNVNSQAHFISAAAPRKGEHYGWEKGIHVTRYGLGTSVNRNFKTMLDIEQVPDSVCMVTFTRRNGKVGCLRYNIEKD</sequence>
<comment type="caution">
    <text evidence="1">The sequence shown here is derived from an EMBL/GenBank/DDBJ whole genome shotgun (WGS) entry which is preliminary data.</text>
</comment>